<feature type="transmembrane region" description="Helical" evidence="7">
    <location>
        <begin position="315"/>
        <end position="340"/>
    </location>
</feature>
<comment type="caution">
    <text evidence="8">The sequence shown here is derived from an EMBL/GenBank/DDBJ whole genome shotgun (WGS) entry which is preliminary data.</text>
</comment>
<dbReference type="PANTHER" id="PTHR30250">
    <property type="entry name" value="PST FAMILY PREDICTED COLANIC ACID TRANSPORTER"/>
    <property type="match status" value="1"/>
</dbReference>
<dbReference type="PANTHER" id="PTHR30250:SF10">
    <property type="entry name" value="LIPOPOLYSACCHARIDE BIOSYNTHESIS PROTEIN WZXC"/>
    <property type="match status" value="1"/>
</dbReference>
<evidence type="ECO:0000256" key="2">
    <source>
        <dbReference type="ARBA" id="ARBA00007430"/>
    </source>
</evidence>
<keyword evidence="6 7" id="KW-0472">Membrane</keyword>
<feature type="transmembrane region" description="Helical" evidence="7">
    <location>
        <begin position="136"/>
        <end position="154"/>
    </location>
</feature>
<evidence type="ECO:0000256" key="5">
    <source>
        <dbReference type="ARBA" id="ARBA00022989"/>
    </source>
</evidence>
<feature type="transmembrane region" description="Helical" evidence="7">
    <location>
        <begin position="104"/>
        <end position="124"/>
    </location>
</feature>
<accession>A0A7X1EAG0</accession>
<evidence type="ECO:0000256" key="4">
    <source>
        <dbReference type="ARBA" id="ARBA00022692"/>
    </source>
</evidence>
<dbReference type="CDD" id="cd13127">
    <property type="entry name" value="MATE_tuaB_like"/>
    <property type="match status" value="1"/>
</dbReference>
<keyword evidence="3" id="KW-1003">Cell membrane</keyword>
<evidence type="ECO:0000256" key="6">
    <source>
        <dbReference type="ARBA" id="ARBA00023136"/>
    </source>
</evidence>
<keyword evidence="9" id="KW-1185">Reference proteome</keyword>
<dbReference type="InterPro" id="IPR050833">
    <property type="entry name" value="Poly_Biosynth_Transport"/>
</dbReference>
<reference evidence="8 9" key="1">
    <citation type="submission" date="2020-07" db="EMBL/GenBank/DDBJ databases">
        <authorList>
            <person name="Feng X."/>
        </authorList>
    </citation>
    <scope>NUCLEOTIDE SEQUENCE [LARGE SCALE GENOMIC DNA]</scope>
    <source>
        <strain evidence="8 9">JCM23202</strain>
    </source>
</reference>
<feature type="transmembrane region" description="Helical" evidence="7">
    <location>
        <begin position="40"/>
        <end position="62"/>
    </location>
</feature>
<keyword evidence="5 7" id="KW-1133">Transmembrane helix</keyword>
<dbReference type="GO" id="GO:0005886">
    <property type="term" value="C:plasma membrane"/>
    <property type="evidence" value="ECO:0007669"/>
    <property type="project" value="UniProtKB-SubCell"/>
</dbReference>
<evidence type="ECO:0000313" key="9">
    <source>
        <dbReference type="Proteomes" id="UP000526501"/>
    </source>
</evidence>
<feature type="transmembrane region" description="Helical" evidence="7">
    <location>
        <begin position="378"/>
        <end position="400"/>
    </location>
</feature>
<name>A0A7X1EAG0_9BACT</name>
<evidence type="ECO:0000256" key="3">
    <source>
        <dbReference type="ARBA" id="ARBA00022475"/>
    </source>
</evidence>
<evidence type="ECO:0000256" key="7">
    <source>
        <dbReference type="SAM" id="Phobius"/>
    </source>
</evidence>
<dbReference type="AlphaFoldDB" id="A0A7X1EAG0"/>
<dbReference type="Proteomes" id="UP000526501">
    <property type="component" value="Unassembled WGS sequence"/>
</dbReference>
<organism evidence="8 9">
    <name type="scientific">Pelagicoccus albus</name>
    <dbReference type="NCBI Taxonomy" id="415222"/>
    <lineage>
        <taxon>Bacteria</taxon>
        <taxon>Pseudomonadati</taxon>
        <taxon>Verrucomicrobiota</taxon>
        <taxon>Opitutia</taxon>
        <taxon>Puniceicoccales</taxon>
        <taxon>Pelagicoccaceae</taxon>
        <taxon>Pelagicoccus</taxon>
    </lineage>
</organism>
<feature type="transmembrane region" description="Helical" evidence="7">
    <location>
        <begin position="166"/>
        <end position="186"/>
    </location>
</feature>
<proteinExistence type="inferred from homology"/>
<protein>
    <submittedName>
        <fullName evidence="8">Lipopolysaccharide biosynthesis protein</fullName>
    </submittedName>
</protein>
<comment type="similarity">
    <text evidence="2">Belongs to the polysaccharide synthase family.</text>
</comment>
<dbReference type="EMBL" id="JACHVC010000013">
    <property type="protein sequence ID" value="MBC2608253.1"/>
    <property type="molecule type" value="Genomic_DNA"/>
</dbReference>
<keyword evidence="4 7" id="KW-0812">Transmembrane</keyword>
<gene>
    <name evidence="8" type="ORF">H5P27_19515</name>
</gene>
<feature type="transmembrane region" description="Helical" evidence="7">
    <location>
        <begin position="473"/>
        <end position="494"/>
    </location>
</feature>
<evidence type="ECO:0000313" key="8">
    <source>
        <dbReference type="EMBL" id="MBC2608253.1"/>
    </source>
</evidence>
<dbReference type="RefSeq" id="WP_185662102.1">
    <property type="nucleotide sequence ID" value="NZ_CAWPOO010000013.1"/>
</dbReference>
<comment type="subcellular location">
    <subcellularLocation>
        <location evidence="1">Cell membrane</location>
        <topology evidence="1">Multi-pass membrane protein</topology>
    </subcellularLocation>
</comment>
<feature type="transmembrane region" description="Helical" evidence="7">
    <location>
        <begin position="68"/>
        <end position="92"/>
    </location>
</feature>
<feature type="transmembrane region" description="Helical" evidence="7">
    <location>
        <begin position="406"/>
        <end position="424"/>
    </location>
</feature>
<feature type="transmembrane region" description="Helical" evidence="7">
    <location>
        <begin position="192"/>
        <end position="215"/>
    </location>
</feature>
<feature type="transmembrane region" description="Helical" evidence="7">
    <location>
        <begin position="352"/>
        <end position="371"/>
    </location>
</feature>
<sequence>MSDLEGREDRLKASKLDVFDTSHLEGNLGKRSVRSGAATMVAQATKFIATMGTTAVLARILVPEDFGLFAIVGSVLIFVTMFQDAGLSMATVQRENIDHDQVSTLFWINSLAGLLLAGLAVAISPVVGEVFGDDRLVGIMSAMAIPIFLSGICAQHGALLQRKMRFVVEQGIVIGSQLTGAAAAIISAYLGAGYWALVIKSIAAALVVVIVRWTAVRWTPGLPRRKCGVRPMLSFGASLTVGRLFSELSQNLDNVLLGAVWGPSALGFYSKAYGLLTLPIRQINAPVGMVALPALSRLQGDPIKFRSFYRQGLELVAMIGMPIIAFCTVEAEDIVLIMLGEGWGESVIIFRALAPAAFVGTFNVATGWLLVPLGRSRVLLWTSVGVSVVTILGFVVGLRWGGLGVAISYSVTSMLTIVPSLFIASRKSPLRLSDIGKSLYRPAFSAIGSGALAFYIEMHLSLGNVILDTGVLLAVYLLLFALSFICLPGGFAFAKSAVAMGQRTFLRTT</sequence>
<dbReference type="Pfam" id="PF13440">
    <property type="entry name" value="Polysacc_synt_3"/>
    <property type="match status" value="1"/>
</dbReference>
<evidence type="ECO:0000256" key="1">
    <source>
        <dbReference type="ARBA" id="ARBA00004651"/>
    </source>
</evidence>
<feature type="transmembrane region" description="Helical" evidence="7">
    <location>
        <begin position="444"/>
        <end position="467"/>
    </location>
</feature>